<accession>B8A337</accession>
<protein>
    <submittedName>
        <fullName evidence="3">Uncharacterized protein</fullName>
    </submittedName>
</protein>
<organism evidence="3">
    <name type="scientific">Zea mays</name>
    <name type="common">Maize</name>
    <dbReference type="NCBI Taxonomy" id="4577"/>
    <lineage>
        <taxon>Eukaryota</taxon>
        <taxon>Viridiplantae</taxon>
        <taxon>Streptophyta</taxon>
        <taxon>Embryophyta</taxon>
        <taxon>Tracheophyta</taxon>
        <taxon>Spermatophyta</taxon>
        <taxon>Magnoliopsida</taxon>
        <taxon>Liliopsida</taxon>
        <taxon>Poales</taxon>
        <taxon>Poaceae</taxon>
        <taxon>PACMAD clade</taxon>
        <taxon>Panicoideae</taxon>
        <taxon>Andropogonodae</taxon>
        <taxon>Andropogoneae</taxon>
        <taxon>Tripsacinae</taxon>
        <taxon>Zea</taxon>
    </lineage>
</organism>
<feature type="region of interest" description="Disordered" evidence="1">
    <location>
        <begin position="176"/>
        <end position="216"/>
    </location>
</feature>
<evidence type="ECO:0000256" key="2">
    <source>
        <dbReference type="SAM" id="Phobius"/>
    </source>
</evidence>
<dbReference type="EMBL" id="BT055979">
    <property type="protein sequence ID" value="ACL54586.1"/>
    <property type="molecule type" value="mRNA"/>
</dbReference>
<dbReference type="EMBL" id="BT086092">
    <property type="protein sequence ID" value="ACR36445.1"/>
    <property type="molecule type" value="mRNA"/>
</dbReference>
<feature type="compositionally biased region" description="Basic residues" evidence="1">
    <location>
        <begin position="199"/>
        <end position="216"/>
    </location>
</feature>
<keyword evidence="2" id="KW-0472">Membrane</keyword>
<dbReference type="EMBL" id="BT085241">
    <property type="protein sequence ID" value="ACR35594.1"/>
    <property type="molecule type" value="mRNA"/>
</dbReference>
<name>B8A337_MAIZE</name>
<feature type="compositionally biased region" description="Basic residues" evidence="1">
    <location>
        <begin position="18"/>
        <end position="27"/>
    </location>
</feature>
<reference evidence="3" key="2">
    <citation type="submission" date="2012-06" db="EMBL/GenBank/DDBJ databases">
        <authorList>
            <person name="Yu Y."/>
            <person name="Currie J."/>
            <person name="Lomeli R."/>
            <person name="Angelova A."/>
            <person name="Collura K."/>
            <person name="Wissotski M."/>
            <person name="Campos D."/>
            <person name="Kudrna D."/>
            <person name="Golser W."/>
            <person name="Ashely E."/>
            <person name="Descour A."/>
            <person name="Fernandes J."/>
            <person name="Soderlund C."/>
            <person name="Walbot V."/>
        </authorList>
    </citation>
    <scope>NUCLEOTIDE SEQUENCE</scope>
    <source>
        <strain evidence="3">B73</strain>
    </source>
</reference>
<reference evidence="3" key="1">
    <citation type="journal article" date="2009" name="PLoS Genet.">
        <title>Sequencing, mapping, and analysis of 27,455 maize full-length cDNAs.</title>
        <authorList>
            <person name="Soderlund C."/>
            <person name="Descour A."/>
            <person name="Kudrna D."/>
            <person name="Bomhoff M."/>
            <person name="Boyd L."/>
            <person name="Currie J."/>
            <person name="Angelova A."/>
            <person name="Collura K."/>
            <person name="Wissotski M."/>
            <person name="Ashley E."/>
            <person name="Morrow D."/>
            <person name="Fernandes J."/>
            <person name="Walbot V."/>
            <person name="Yu Y."/>
        </authorList>
    </citation>
    <scope>NUCLEOTIDE SEQUENCE</scope>
    <source>
        <strain evidence="3">B73</strain>
    </source>
</reference>
<keyword evidence="2" id="KW-0812">Transmembrane</keyword>
<dbReference type="AlphaFoldDB" id="B8A337"/>
<evidence type="ECO:0000256" key="1">
    <source>
        <dbReference type="SAM" id="MobiDB-lite"/>
    </source>
</evidence>
<feature type="transmembrane region" description="Helical" evidence="2">
    <location>
        <begin position="37"/>
        <end position="63"/>
    </location>
</feature>
<sequence>MDALVGGRALRPRPAASHAHRGLGHHVRPRHDAVDGVAALAAAATGLALVVAAASSVLVLCLLQVHLLHHRLPQPHPRIDEPIGHLTPGEPGLLGEHDLVRILGVWVQEVLEEPGAEDGDGALGEAALGPPGAALHHAELLQRALLPELVVDVAEAGPHGAAPGDGGVRVLAQRPARRAHLRRDRVPQTPELPRDGAQRQRRVRPRRPGPRRRLERRRHRLHLPVVLPVPLLHLVKHVEKLALLHLHLLPLRRGHLWRGTTAALCAGTVVGAAT</sequence>
<feature type="region of interest" description="Disordered" evidence="1">
    <location>
        <begin position="1"/>
        <end position="27"/>
    </location>
</feature>
<proteinExistence type="evidence at transcript level"/>
<keyword evidence="2" id="KW-1133">Transmembrane helix</keyword>
<evidence type="ECO:0000313" key="3">
    <source>
        <dbReference type="EMBL" id="ACL54586.1"/>
    </source>
</evidence>